<evidence type="ECO:0000313" key="2">
    <source>
        <dbReference type="EMBL" id="SMC87895.1"/>
    </source>
</evidence>
<organism evidence="2 3">
    <name type="scientific">Cellulophaga tyrosinoxydans</name>
    <dbReference type="NCBI Taxonomy" id="504486"/>
    <lineage>
        <taxon>Bacteria</taxon>
        <taxon>Pseudomonadati</taxon>
        <taxon>Bacteroidota</taxon>
        <taxon>Flavobacteriia</taxon>
        <taxon>Flavobacteriales</taxon>
        <taxon>Flavobacteriaceae</taxon>
        <taxon>Cellulophaga</taxon>
    </lineage>
</organism>
<gene>
    <name evidence="2" type="ORF">SAMN05660703_3167</name>
</gene>
<dbReference type="InterPro" id="IPR037883">
    <property type="entry name" value="Knr4/Smi1-like_sf"/>
</dbReference>
<proteinExistence type="predicted"/>
<dbReference type="EMBL" id="FWXO01000008">
    <property type="protein sequence ID" value="SMC87895.1"/>
    <property type="molecule type" value="Genomic_DNA"/>
</dbReference>
<dbReference type="OrthoDB" id="2633244at2"/>
<dbReference type="Pfam" id="PF09346">
    <property type="entry name" value="SMI1_KNR4"/>
    <property type="match status" value="1"/>
</dbReference>
<feature type="domain" description="Knr4/Smi1-like" evidence="1">
    <location>
        <begin position="26"/>
        <end position="124"/>
    </location>
</feature>
<name>A0A1W2CRL9_9FLAO</name>
<evidence type="ECO:0000313" key="3">
    <source>
        <dbReference type="Proteomes" id="UP000192360"/>
    </source>
</evidence>
<keyword evidence="3" id="KW-1185">Reference proteome</keyword>
<dbReference type="Proteomes" id="UP000192360">
    <property type="component" value="Unassembled WGS sequence"/>
</dbReference>
<protein>
    <submittedName>
        <fullName evidence="2">SMI1 / KNR4 family (SUKH-1)</fullName>
    </submittedName>
</protein>
<dbReference type="Gene3D" id="3.40.1580.10">
    <property type="entry name" value="SMI1/KNR4-like"/>
    <property type="match status" value="1"/>
</dbReference>
<sequence length="133" mass="15388">MIKYEYLKEFEGNSGITSEKLSFLKLPERLPEDYIELLKQFNGGEGEVGEEYLVLHKADELIEINKDIEIAKFDKNIFVIGSNGGGEFVAIDFRNEKPIYILIPFIFEYDAIIELGSNIDELFERIYTVGFFE</sequence>
<dbReference type="STRING" id="504486.SAMN05660703_3167"/>
<reference evidence="2 3" key="1">
    <citation type="submission" date="2017-04" db="EMBL/GenBank/DDBJ databases">
        <authorList>
            <person name="Afonso C.L."/>
            <person name="Miller P.J."/>
            <person name="Scott M.A."/>
            <person name="Spackman E."/>
            <person name="Goraichik I."/>
            <person name="Dimitrov K.M."/>
            <person name="Suarez D.L."/>
            <person name="Swayne D.E."/>
        </authorList>
    </citation>
    <scope>NUCLEOTIDE SEQUENCE [LARGE SCALE GENOMIC DNA]</scope>
    <source>
        <strain evidence="2 3">DSM 21164</strain>
    </source>
</reference>
<evidence type="ECO:0000259" key="1">
    <source>
        <dbReference type="Pfam" id="PF09346"/>
    </source>
</evidence>
<accession>A0A1W2CRL9</accession>
<dbReference type="InterPro" id="IPR018958">
    <property type="entry name" value="Knr4/Smi1-like_dom"/>
</dbReference>
<dbReference type="SUPFAM" id="SSF160631">
    <property type="entry name" value="SMI1/KNR4-like"/>
    <property type="match status" value="1"/>
</dbReference>
<dbReference type="AlphaFoldDB" id="A0A1W2CRL9"/>
<dbReference type="RefSeq" id="WP_084063134.1">
    <property type="nucleotide sequence ID" value="NZ_FWXO01000008.1"/>
</dbReference>